<evidence type="ECO:0000259" key="10">
    <source>
        <dbReference type="Pfam" id="PF01432"/>
    </source>
</evidence>
<dbReference type="Gene3D" id="3.40.390.10">
    <property type="entry name" value="Collagenase (Catalytic Domain)"/>
    <property type="match status" value="1"/>
</dbReference>
<dbReference type="InterPro" id="IPR001567">
    <property type="entry name" value="Pept_M3A_M3B_dom"/>
</dbReference>
<evidence type="ECO:0000256" key="8">
    <source>
        <dbReference type="ARBA" id="ARBA00026100"/>
    </source>
</evidence>
<accession>A0ABS7Y922</accession>
<feature type="domain" description="Oligopeptidase A N-terminal" evidence="11">
    <location>
        <begin position="44"/>
        <end position="146"/>
    </location>
</feature>
<gene>
    <name evidence="12" type="ORF">LE190_06120</name>
</gene>
<evidence type="ECO:0000256" key="9">
    <source>
        <dbReference type="RuleBase" id="RU003435"/>
    </source>
</evidence>
<protein>
    <recommendedName>
        <fullName evidence="8">oligopeptidase A</fullName>
        <ecNumber evidence="8">3.4.24.70</ecNumber>
    </recommendedName>
</protein>
<keyword evidence="13" id="KW-1185">Reference proteome</keyword>
<evidence type="ECO:0000256" key="2">
    <source>
        <dbReference type="ARBA" id="ARBA00022670"/>
    </source>
</evidence>
<evidence type="ECO:0000313" key="13">
    <source>
        <dbReference type="Proteomes" id="UP001198602"/>
    </source>
</evidence>
<dbReference type="InterPro" id="IPR045666">
    <property type="entry name" value="OpdA_N"/>
</dbReference>
<keyword evidence="3 9" id="KW-0479">Metal-binding</keyword>
<dbReference type="EMBL" id="JAHYBX010000001">
    <property type="protein sequence ID" value="MCA1855502.1"/>
    <property type="molecule type" value="Genomic_DNA"/>
</dbReference>
<evidence type="ECO:0000256" key="4">
    <source>
        <dbReference type="ARBA" id="ARBA00022801"/>
    </source>
</evidence>
<evidence type="ECO:0000259" key="11">
    <source>
        <dbReference type="Pfam" id="PF19310"/>
    </source>
</evidence>
<keyword evidence="2 9" id="KW-0645">Protease</keyword>
<dbReference type="InterPro" id="IPR024079">
    <property type="entry name" value="MetalloPept_cat_dom_sf"/>
</dbReference>
<organism evidence="12 13">
    <name type="scientific">Massilia hydrophila</name>
    <dbReference type="NCBI Taxonomy" id="3044279"/>
    <lineage>
        <taxon>Bacteria</taxon>
        <taxon>Pseudomonadati</taxon>
        <taxon>Pseudomonadota</taxon>
        <taxon>Betaproteobacteria</taxon>
        <taxon>Burkholderiales</taxon>
        <taxon>Oxalobacteraceae</taxon>
        <taxon>Telluria group</taxon>
        <taxon>Massilia</taxon>
    </lineage>
</organism>
<keyword evidence="6 9" id="KW-0482">Metalloprotease</keyword>
<sequence>MTHPLPALDSPPDFPAIDPASIEAAIQSLIARAQAARARAAGAAVPACYEALSAALDPQLEALNVAWSVVAQLQAVADTPALRKSYQACLPQVTAFYTALGADQDLYWKRRAIAAGADLSPPRRRALALALQAAQLSGVELQGADKQRFAAIQDRCAVLSQRFATNLLDATDRYACYVHESEMDGVPADVFDAARTAARAEGREGCKLGLQQAVYAPVMRHASNRALREKLYHAFTTRASEFGPPELDNLPLMKELIALRQERARLLGMDSHAHVSLAPKMAQDPEQVIGFLQDLAKAAQPAAAREMEQLRSFARGELRLATLEAWDLSFVSERLRQDRYAFSEDELKRYFSVGRVLDGLLRLVQGLFGIRIERTELPVGHDSVHAYRVWREGQELGVFYLDLYARPGKRSGAWVNGLQPRWRSDERLRTALACVVCNFAPPDERGQALLGHDNLVTLFHEFGHKLHFLLSTAEELGVSGFSGVEWDAIELPSQLMENLAWEWDVLEPLSGHADDGSKLPRALFDRMLAAKNFMGGVALLRQIEMALFDMRLHAVPGAENDILALLESIRSEVAPMPVPAYNRFANGFTHIFAGGYAAGYYSYLWAEVLSTDAWSVFEEAGILHQPSWDRFRETVLEVGGSRPAADSFQAFRGRAASQDALLRQRAVPTR</sequence>
<comment type="similarity">
    <text evidence="1 9">Belongs to the peptidase M3 family.</text>
</comment>
<comment type="cofactor">
    <cofactor evidence="9">
        <name>Zn(2+)</name>
        <dbReference type="ChEBI" id="CHEBI:29105"/>
    </cofactor>
    <text evidence="9">Binds 1 zinc ion.</text>
</comment>
<proteinExistence type="inferred from homology"/>
<evidence type="ECO:0000256" key="7">
    <source>
        <dbReference type="ARBA" id="ARBA00024603"/>
    </source>
</evidence>
<dbReference type="Gene3D" id="1.10.1370.40">
    <property type="match status" value="1"/>
</dbReference>
<dbReference type="PANTHER" id="PTHR11804:SF84">
    <property type="entry name" value="SACCHAROLYSIN"/>
    <property type="match status" value="1"/>
</dbReference>
<evidence type="ECO:0000313" key="12">
    <source>
        <dbReference type="EMBL" id="MCA1855502.1"/>
    </source>
</evidence>
<name>A0ABS7Y922_9BURK</name>
<comment type="catalytic activity">
    <reaction evidence="7">
        <text>Hydrolysis of oligopeptides, with broad specificity. Gly or Ala commonly occur as P1 or P1' residues, but more distant residues are also important, as is shown by the fact that Z-Gly-Pro-Gly-|-Gly-Pro-Ala is cleaved, but not Z-(Gly)(5).</text>
        <dbReference type="EC" id="3.4.24.70"/>
    </reaction>
</comment>
<keyword evidence="4 9" id="KW-0378">Hydrolase</keyword>
<evidence type="ECO:0000256" key="6">
    <source>
        <dbReference type="ARBA" id="ARBA00023049"/>
    </source>
</evidence>
<dbReference type="RefSeq" id="WP_225237843.1">
    <property type="nucleotide sequence ID" value="NZ_JAHYBX010000001.1"/>
</dbReference>
<dbReference type="Gene3D" id="1.10.1370.10">
    <property type="entry name" value="Neurolysin, domain 3"/>
    <property type="match status" value="1"/>
</dbReference>
<dbReference type="InterPro" id="IPR045090">
    <property type="entry name" value="Pept_M3A_M3B"/>
</dbReference>
<evidence type="ECO:0000256" key="5">
    <source>
        <dbReference type="ARBA" id="ARBA00022833"/>
    </source>
</evidence>
<feature type="domain" description="Peptidase M3A/M3B catalytic" evidence="10">
    <location>
        <begin position="218"/>
        <end position="665"/>
    </location>
</feature>
<dbReference type="Pfam" id="PF01432">
    <property type="entry name" value="Peptidase_M3"/>
    <property type="match status" value="1"/>
</dbReference>
<comment type="caution">
    <text evidence="12">The sequence shown here is derived from an EMBL/GenBank/DDBJ whole genome shotgun (WGS) entry which is preliminary data.</text>
</comment>
<dbReference type="InterPro" id="IPR034005">
    <property type="entry name" value="M3A_DCP"/>
</dbReference>
<dbReference type="CDD" id="cd06456">
    <property type="entry name" value="M3A_DCP"/>
    <property type="match status" value="1"/>
</dbReference>
<dbReference type="Proteomes" id="UP001198602">
    <property type="component" value="Unassembled WGS sequence"/>
</dbReference>
<dbReference type="PANTHER" id="PTHR11804">
    <property type="entry name" value="PROTEASE M3 THIMET OLIGOPEPTIDASE-RELATED"/>
    <property type="match status" value="1"/>
</dbReference>
<evidence type="ECO:0000256" key="3">
    <source>
        <dbReference type="ARBA" id="ARBA00022723"/>
    </source>
</evidence>
<dbReference type="InterPro" id="IPR024077">
    <property type="entry name" value="Neurolysin/TOP_dom2"/>
</dbReference>
<keyword evidence="5 9" id="KW-0862">Zinc</keyword>
<dbReference type="EC" id="3.4.24.70" evidence="8"/>
<dbReference type="SUPFAM" id="SSF55486">
    <property type="entry name" value="Metalloproteases ('zincins'), catalytic domain"/>
    <property type="match status" value="1"/>
</dbReference>
<dbReference type="Pfam" id="PF19310">
    <property type="entry name" value="TOP_N"/>
    <property type="match status" value="1"/>
</dbReference>
<evidence type="ECO:0000256" key="1">
    <source>
        <dbReference type="ARBA" id="ARBA00006040"/>
    </source>
</evidence>
<reference evidence="12 13" key="1">
    <citation type="submission" date="2021-07" db="EMBL/GenBank/DDBJ databases">
        <title>Characterization of Violacein-producing bacteria and related species.</title>
        <authorList>
            <person name="Wilson H.S."/>
            <person name="De Leon M.E."/>
        </authorList>
    </citation>
    <scope>NUCLEOTIDE SEQUENCE [LARGE SCALE GENOMIC DNA]</scope>
    <source>
        <strain evidence="12 13">HSC-2F05</strain>
    </source>
</reference>